<accession>A0A1G6J7K0</accession>
<keyword evidence="3 7" id="KW-0812">Transmembrane</keyword>
<dbReference type="SUPFAM" id="SSF103473">
    <property type="entry name" value="MFS general substrate transporter"/>
    <property type="match status" value="1"/>
</dbReference>
<feature type="transmembrane region" description="Helical" evidence="7">
    <location>
        <begin position="317"/>
        <end position="339"/>
    </location>
</feature>
<feature type="transmembrane region" description="Helical" evidence="7">
    <location>
        <begin position="96"/>
        <end position="117"/>
    </location>
</feature>
<feature type="transmembrane region" description="Helical" evidence="7">
    <location>
        <begin position="168"/>
        <end position="188"/>
    </location>
</feature>
<dbReference type="GO" id="GO:0035348">
    <property type="term" value="P:acetyl-CoA transmembrane transport"/>
    <property type="evidence" value="ECO:0007669"/>
    <property type="project" value="InterPro"/>
</dbReference>
<dbReference type="AlphaFoldDB" id="A0A1G6J7K0"/>
<dbReference type="Gene3D" id="1.20.1250.20">
    <property type="entry name" value="MFS general substrate transporter like domains"/>
    <property type="match status" value="2"/>
</dbReference>
<sequence length="445" mass="49389">MTDNPQHNSPSVAPIQSDQPIHSKHSHFSLWLLLSLYLAQGLPVGFMTQALPALLRHYGVSLAEIGVSGLLMLPWALKFLWAPVVDQFGSRRLGHYRAWIIFTQSLTLICLIALAFLPMDQMANPTILWGLFTVLFCLNLFCATQDIATDGLAVNILKKGQLHWGNSFQVIGSRLGFLVGGGAVLYAIDLLSWKMTFLLLSLGVFLNSIPVLFYSEPQKIQPIELADSITKDSILLKFKQGLAYLWQSPELKLWFFVLLTFKVADGLSGPIIKPMMIDMGLSLAQIGLNVTVFGAICALVGALLAGLMIRQFGLKNMFLAFAILQSLAISYYVVLAYLFENHILFPKYHLYLANALEEFCSALALVAMLSLIMRYARQHMAGTDFTFHVAIMSLVSGGLYVISGGLAEQLGYFHTLLLIFIISLSCLLPKLFWYKSSKHSDAISR</sequence>
<dbReference type="Proteomes" id="UP000242317">
    <property type="component" value="Unassembled WGS sequence"/>
</dbReference>
<feature type="transmembrane region" description="Helical" evidence="7">
    <location>
        <begin position="412"/>
        <end position="433"/>
    </location>
</feature>
<evidence type="ECO:0000313" key="8">
    <source>
        <dbReference type="EMBL" id="SDC14852.1"/>
    </source>
</evidence>
<evidence type="ECO:0000313" key="9">
    <source>
        <dbReference type="Proteomes" id="UP000242317"/>
    </source>
</evidence>
<dbReference type="Pfam" id="PF07690">
    <property type="entry name" value="MFS_1"/>
    <property type="match status" value="1"/>
</dbReference>
<gene>
    <name evidence="8" type="ORF">SAMN05421749_103269</name>
</gene>
<evidence type="ECO:0000256" key="1">
    <source>
        <dbReference type="ARBA" id="ARBA00004141"/>
    </source>
</evidence>
<evidence type="ECO:0000256" key="7">
    <source>
        <dbReference type="SAM" id="Phobius"/>
    </source>
</evidence>
<evidence type="ECO:0000256" key="6">
    <source>
        <dbReference type="SAM" id="MobiDB-lite"/>
    </source>
</evidence>
<dbReference type="InterPro" id="IPR024371">
    <property type="entry name" value="AcetylCoA_trans_1-like"/>
</dbReference>
<feature type="transmembrane region" description="Helical" evidence="7">
    <location>
        <begin position="58"/>
        <end position="76"/>
    </location>
</feature>
<keyword evidence="4 7" id="KW-1133">Transmembrane helix</keyword>
<dbReference type="Pfam" id="PF13000">
    <property type="entry name" value="Acatn"/>
    <property type="match status" value="1"/>
</dbReference>
<dbReference type="PRINTS" id="PR01035">
    <property type="entry name" value="TCRTETA"/>
</dbReference>
<dbReference type="CDD" id="cd17485">
    <property type="entry name" value="MFS_MFSD3"/>
    <property type="match status" value="1"/>
</dbReference>
<feature type="transmembrane region" description="Helical" evidence="7">
    <location>
        <begin position="129"/>
        <end position="148"/>
    </location>
</feature>
<dbReference type="PANTHER" id="PTHR12778:SF10">
    <property type="entry name" value="MAJOR FACILITATOR SUPERFAMILY DOMAIN-CONTAINING PROTEIN 3"/>
    <property type="match status" value="1"/>
</dbReference>
<dbReference type="GO" id="GO:0008521">
    <property type="term" value="F:acetyl-CoA transmembrane transporter activity"/>
    <property type="evidence" value="ECO:0007669"/>
    <property type="project" value="InterPro"/>
</dbReference>
<feature type="transmembrane region" description="Helical" evidence="7">
    <location>
        <begin position="195"/>
        <end position="215"/>
    </location>
</feature>
<dbReference type="InterPro" id="IPR004752">
    <property type="entry name" value="AmpG_permease/AT-1"/>
</dbReference>
<evidence type="ECO:0000256" key="2">
    <source>
        <dbReference type="ARBA" id="ARBA00022448"/>
    </source>
</evidence>
<keyword evidence="2" id="KW-0813">Transport</keyword>
<feature type="transmembrane region" description="Helical" evidence="7">
    <location>
        <begin position="28"/>
        <end position="46"/>
    </location>
</feature>
<name>A0A1G6J7K0_9GAMM</name>
<protein>
    <submittedName>
        <fullName evidence="8">Major Facilitator Superfamily protein</fullName>
    </submittedName>
</protein>
<comment type="subcellular location">
    <subcellularLocation>
        <location evidence="1">Membrane</location>
        <topology evidence="1">Multi-pass membrane protein</topology>
    </subcellularLocation>
</comment>
<feature type="region of interest" description="Disordered" evidence="6">
    <location>
        <begin position="1"/>
        <end position="20"/>
    </location>
</feature>
<feature type="transmembrane region" description="Helical" evidence="7">
    <location>
        <begin position="385"/>
        <end position="406"/>
    </location>
</feature>
<reference evidence="9" key="1">
    <citation type="submission" date="2016-09" db="EMBL/GenBank/DDBJ databases">
        <authorList>
            <person name="Varghese N."/>
            <person name="Submissions S."/>
        </authorList>
    </citation>
    <scope>NUCLEOTIDE SEQUENCE [LARGE SCALE GENOMIC DNA]</scope>
    <source>
        <strain evidence="9">ANC 3699</strain>
    </source>
</reference>
<dbReference type="InterPro" id="IPR036259">
    <property type="entry name" value="MFS_trans_sf"/>
</dbReference>
<organism evidence="8 9">
    <name type="scientific">Acinetobacter marinus</name>
    <dbReference type="NCBI Taxonomy" id="281375"/>
    <lineage>
        <taxon>Bacteria</taxon>
        <taxon>Pseudomonadati</taxon>
        <taxon>Pseudomonadota</taxon>
        <taxon>Gammaproteobacteria</taxon>
        <taxon>Moraxellales</taxon>
        <taxon>Moraxellaceae</taxon>
        <taxon>Acinetobacter</taxon>
    </lineage>
</organism>
<dbReference type="RefSeq" id="WP_092618120.1">
    <property type="nucleotide sequence ID" value="NZ_FMYK01000003.1"/>
</dbReference>
<dbReference type="PANTHER" id="PTHR12778">
    <property type="entry name" value="SOLUTE CARRIER FAMILY 33 ACETYL-COA TRANSPORTER -RELATED"/>
    <property type="match status" value="1"/>
</dbReference>
<evidence type="ECO:0000256" key="4">
    <source>
        <dbReference type="ARBA" id="ARBA00022989"/>
    </source>
</evidence>
<dbReference type="EMBL" id="FMYK01000003">
    <property type="protein sequence ID" value="SDC14852.1"/>
    <property type="molecule type" value="Genomic_DNA"/>
</dbReference>
<proteinExistence type="predicted"/>
<dbReference type="InterPro" id="IPR011701">
    <property type="entry name" value="MFS"/>
</dbReference>
<feature type="transmembrane region" description="Helical" evidence="7">
    <location>
        <begin position="351"/>
        <end position="373"/>
    </location>
</feature>
<keyword evidence="9" id="KW-1185">Reference proteome</keyword>
<dbReference type="GO" id="GO:0016020">
    <property type="term" value="C:membrane"/>
    <property type="evidence" value="ECO:0007669"/>
    <property type="project" value="UniProtKB-SubCell"/>
</dbReference>
<keyword evidence="5 7" id="KW-0472">Membrane</keyword>
<feature type="transmembrane region" description="Helical" evidence="7">
    <location>
        <begin position="283"/>
        <end position="305"/>
    </location>
</feature>
<dbReference type="InterPro" id="IPR001958">
    <property type="entry name" value="Tet-R_TetA/multi-R_MdtG-like"/>
</dbReference>
<evidence type="ECO:0000256" key="3">
    <source>
        <dbReference type="ARBA" id="ARBA00022692"/>
    </source>
</evidence>
<evidence type="ECO:0000256" key="5">
    <source>
        <dbReference type="ARBA" id="ARBA00023136"/>
    </source>
</evidence>
<dbReference type="OrthoDB" id="9787815at2"/>